<feature type="transmembrane region" description="Helical" evidence="8">
    <location>
        <begin position="261"/>
        <end position="280"/>
    </location>
</feature>
<evidence type="ECO:0000256" key="1">
    <source>
        <dbReference type="ARBA" id="ARBA00004651"/>
    </source>
</evidence>
<name>A0A7K2IVC0_9ACTN</name>
<evidence type="ECO:0000313" key="9">
    <source>
        <dbReference type="EMBL" id="MYR33928.1"/>
    </source>
</evidence>
<evidence type="ECO:0000256" key="8">
    <source>
        <dbReference type="RuleBase" id="RU365092"/>
    </source>
</evidence>
<comment type="caution">
    <text evidence="9">The sequence shown here is derived from an EMBL/GenBank/DDBJ whole genome shotgun (WGS) entry which is preliminary data.</text>
</comment>
<evidence type="ECO:0000256" key="4">
    <source>
        <dbReference type="ARBA" id="ARBA00022475"/>
    </source>
</evidence>
<keyword evidence="5 8" id="KW-0812">Transmembrane</keyword>
<sequence length="607" mass="63486">MDNLALLSLLALTPILVVGVLLVGFRLPAMYAMPAGYVVVVGIAVLFWGTEWRAVAASTVQGLILAAGLLYIIFGALLLLATLSGSGAIATIRATFTDITPDRRIQAIIIGWLFGSFIEGASGFGTPAAVVAPLMLALGFPAMAAVMVGLVIQSTPVSFGAVGTPVLVGVSGGLEGSEAVAERASVLGLTLPGYVDVIGLQTVLLHAVPGTLVPLFICCMLCGFYGGERRFSDGLGVWRFALFSAFAMTIPSVLYNHFLGVEFTSLLGGLTGLVIVVFAARRGFLMPKRTWDFPPRERWLDRWTGRLESGTGVEETAGRGMGLFRAWAPYLLIVVVLVSTRMITPLEEWLTGVKVGATDIFGTSVGQTVEPLYSPGGAFILVCLITYGLHRMRRREILASWKVAGSQLAGAAVALLFAVPLVRVFINTGPGFGDTSLESMPLTLAVGAAELGGANWPLLAPWIGALGAFVAGSNTVSNLMFSLFQFSTAEHIGVTPETVVATQAVGGAAGNMITVHNVVAASAVVGLAGREGDLIRQTIIPMTYYVLLAGAVSQVFVYGFGPNVGTVALALVLAALVGLVLFIRRRDAAPSRAATRGDGEVPEGSRE</sequence>
<evidence type="ECO:0000256" key="3">
    <source>
        <dbReference type="ARBA" id="ARBA00022448"/>
    </source>
</evidence>
<accession>A0A7K2IVC0</accession>
<feature type="transmembrane region" description="Helical" evidence="8">
    <location>
        <begin position="203"/>
        <end position="225"/>
    </location>
</feature>
<evidence type="ECO:0000256" key="7">
    <source>
        <dbReference type="ARBA" id="ARBA00023136"/>
    </source>
</evidence>
<dbReference type="AlphaFoldDB" id="A0A7K2IVC0"/>
<dbReference type="RefSeq" id="WP_161111360.1">
    <property type="nucleotide sequence ID" value="NZ_WWHY01000001.1"/>
</dbReference>
<feature type="transmembrane region" description="Helical" evidence="8">
    <location>
        <begin position="372"/>
        <end position="389"/>
    </location>
</feature>
<evidence type="ECO:0000256" key="6">
    <source>
        <dbReference type="ARBA" id="ARBA00022989"/>
    </source>
</evidence>
<evidence type="ECO:0000256" key="2">
    <source>
        <dbReference type="ARBA" id="ARBA00010100"/>
    </source>
</evidence>
<feature type="transmembrane region" description="Helical" evidence="8">
    <location>
        <begin position="131"/>
        <end position="152"/>
    </location>
</feature>
<keyword evidence="3 8" id="KW-0813">Transport</keyword>
<gene>
    <name evidence="9" type="ORF">GTW20_17115</name>
</gene>
<dbReference type="PANTHER" id="PTHR30003:SF0">
    <property type="entry name" value="GLYCOLATE PERMEASE GLCA-RELATED"/>
    <property type="match status" value="1"/>
</dbReference>
<evidence type="ECO:0000313" key="10">
    <source>
        <dbReference type="Proteomes" id="UP000467124"/>
    </source>
</evidence>
<feature type="transmembrane region" description="Helical" evidence="8">
    <location>
        <begin position="459"/>
        <end position="481"/>
    </location>
</feature>
<feature type="transmembrane region" description="Helical" evidence="8">
    <location>
        <begin position="237"/>
        <end position="255"/>
    </location>
</feature>
<dbReference type="PANTHER" id="PTHR30003">
    <property type="entry name" value="L-LACTATE PERMEASE"/>
    <property type="match status" value="1"/>
</dbReference>
<feature type="transmembrane region" description="Helical" evidence="8">
    <location>
        <begin position="29"/>
        <end position="50"/>
    </location>
</feature>
<keyword evidence="7 8" id="KW-0472">Membrane</keyword>
<evidence type="ECO:0000256" key="5">
    <source>
        <dbReference type="ARBA" id="ARBA00022692"/>
    </source>
</evidence>
<dbReference type="GO" id="GO:0005886">
    <property type="term" value="C:plasma membrane"/>
    <property type="evidence" value="ECO:0007669"/>
    <property type="project" value="UniProtKB-SubCell"/>
</dbReference>
<organism evidence="9 10">
    <name type="scientific">Nocardiopsis alba</name>
    <dbReference type="NCBI Taxonomy" id="53437"/>
    <lineage>
        <taxon>Bacteria</taxon>
        <taxon>Bacillati</taxon>
        <taxon>Actinomycetota</taxon>
        <taxon>Actinomycetes</taxon>
        <taxon>Streptosporangiales</taxon>
        <taxon>Nocardiopsidaceae</taxon>
        <taxon>Nocardiopsis</taxon>
    </lineage>
</organism>
<proteinExistence type="inferred from homology"/>
<dbReference type="GO" id="GO:0015129">
    <property type="term" value="F:lactate transmembrane transporter activity"/>
    <property type="evidence" value="ECO:0007669"/>
    <property type="project" value="UniProtKB-UniRule"/>
</dbReference>
<reference evidence="9 10" key="1">
    <citation type="journal article" date="2019" name="Nat. Commun.">
        <title>The antimicrobial potential of Streptomyces from insect microbiomes.</title>
        <authorList>
            <person name="Chevrette M.G."/>
            <person name="Carlson C.M."/>
            <person name="Ortega H.E."/>
            <person name="Thomas C."/>
            <person name="Ananiev G.E."/>
            <person name="Barns K.J."/>
            <person name="Book A.J."/>
            <person name="Cagnazzo J."/>
            <person name="Carlos C."/>
            <person name="Flanigan W."/>
            <person name="Grubbs K.J."/>
            <person name="Horn H.A."/>
            <person name="Hoffmann F.M."/>
            <person name="Klassen J.L."/>
            <person name="Knack J.J."/>
            <person name="Lewin G.R."/>
            <person name="McDonald B.R."/>
            <person name="Muller L."/>
            <person name="Melo W.G.P."/>
            <person name="Pinto-Tomas A.A."/>
            <person name="Schmitz A."/>
            <person name="Wendt-Pienkowski E."/>
            <person name="Wildman S."/>
            <person name="Zhao M."/>
            <person name="Zhang F."/>
            <person name="Bugni T.S."/>
            <person name="Andes D.R."/>
            <person name="Pupo M.T."/>
            <person name="Currie C.R."/>
        </authorList>
    </citation>
    <scope>NUCLEOTIDE SEQUENCE [LARGE SCALE GENOMIC DNA]</scope>
    <source>
        <strain evidence="9 10">SID5840</strain>
    </source>
</reference>
<feature type="transmembrane region" description="Helical" evidence="8">
    <location>
        <begin position="539"/>
        <end position="558"/>
    </location>
</feature>
<dbReference type="InterPro" id="IPR003804">
    <property type="entry name" value="Lactate_perm"/>
</dbReference>
<keyword evidence="6 8" id="KW-1133">Transmembrane helix</keyword>
<protein>
    <recommendedName>
        <fullName evidence="8">L-lactate permease</fullName>
    </recommendedName>
</protein>
<feature type="transmembrane region" description="Helical" evidence="8">
    <location>
        <begin position="401"/>
        <end position="426"/>
    </location>
</feature>
<keyword evidence="4 8" id="KW-1003">Cell membrane</keyword>
<dbReference type="Proteomes" id="UP000467124">
    <property type="component" value="Unassembled WGS sequence"/>
</dbReference>
<dbReference type="GO" id="GO:0015295">
    <property type="term" value="F:solute:proton symporter activity"/>
    <property type="evidence" value="ECO:0007669"/>
    <property type="project" value="TreeGrafter"/>
</dbReference>
<feature type="transmembrane region" description="Helical" evidence="8">
    <location>
        <begin position="62"/>
        <end position="85"/>
    </location>
</feature>
<feature type="transmembrane region" description="Helical" evidence="8">
    <location>
        <begin position="105"/>
        <end position="124"/>
    </location>
</feature>
<dbReference type="Pfam" id="PF02652">
    <property type="entry name" value="Lactate_perm"/>
    <property type="match status" value="1"/>
</dbReference>
<dbReference type="EMBL" id="WWHY01000001">
    <property type="protein sequence ID" value="MYR33928.1"/>
    <property type="molecule type" value="Genomic_DNA"/>
</dbReference>
<feature type="transmembrane region" description="Helical" evidence="8">
    <location>
        <begin position="564"/>
        <end position="583"/>
    </location>
</feature>
<comment type="subcellular location">
    <subcellularLocation>
        <location evidence="1 8">Cell membrane</location>
        <topology evidence="1 8">Multi-pass membrane protein</topology>
    </subcellularLocation>
</comment>
<feature type="transmembrane region" description="Helical" evidence="8">
    <location>
        <begin position="327"/>
        <end position="344"/>
    </location>
</feature>
<comment type="similarity">
    <text evidence="2 8">Belongs to the lactate permease family.</text>
</comment>
<comment type="function">
    <text evidence="8">Uptake of L-lactate across the membrane. Can also transport D-lactate and glycolate.</text>
</comment>